<evidence type="ECO:0000256" key="2">
    <source>
        <dbReference type="SAM" id="Phobius"/>
    </source>
</evidence>
<feature type="region of interest" description="Disordered" evidence="1">
    <location>
        <begin position="777"/>
        <end position="798"/>
    </location>
</feature>
<dbReference type="AlphaFoldDB" id="A0AA85J6B8"/>
<feature type="compositionally biased region" description="Low complexity" evidence="1">
    <location>
        <begin position="528"/>
        <end position="540"/>
    </location>
</feature>
<protein>
    <submittedName>
        <fullName evidence="4 5">Uncharacterized protein</fullName>
    </submittedName>
</protein>
<dbReference type="WBParaSite" id="TREG1_136180.3">
    <property type="protein sequence ID" value="TREG1_136180.3"/>
    <property type="gene ID" value="TREG1_136180"/>
</dbReference>
<dbReference type="PANTHER" id="PTHR16148:SF14">
    <property type="entry name" value="MYND-TYPE DOMAIN-CONTAINING PROTEIN"/>
    <property type="match status" value="1"/>
</dbReference>
<dbReference type="WBParaSite" id="TREG1_136180.1">
    <property type="protein sequence ID" value="TREG1_136180.1"/>
    <property type="gene ID" value="TREG1_136180"/>
</dbReference>
<feature type="region of interest" description="Disordered" evidence="1">
    <location>
        <begin position="951"/>
        <end position="988"/>
    </location>
</feature>
<evidence type="ECO:0000313" key="5">
    <source>
        <dbReference type="WBParaSite" id="TREG1_136180.11"/>
    </source>
</evidence>
<accession>A0AA85J6B8</accession>
<evidence type="ECO:0000313" key="3">
    <source>
        <dbReference type="Proteomes" id="UP000050795"/>
    </source>
</evidence>
<feature type="compositionally biased region" description="Low complexity" evidence="1">
    <location>
        <begin position="503"/>
        <end position="512"/>
    </location>
</feature>
<reference evidence="4 5" key="2">
    <citation type="submission" date="2023-11" db="UniProtKB">
        <authorList>
            <consortium name="WormBaseParasite"/>
        </authorList>
    </citation>
    <scope>IDENTIFICATION</scope>
</reference>
<feature type="compositionally biased region" description="Low complexity" evidence="1">
    <location>
        <begin position="713"/>
        <end position="722"/>
    </location>
</feature>
<dbReference type="GO" id="GO:0005654">
    <property type="term" value="C:nucleoplasm"/>
    <property type="evidence" value="ECO:0007669"/>
    <property type="project" value="TreeGrafter"/>
</dbReference>
<keyword evidence="2" id="KW-1133">Transmembrane helix</keyword>
<keyword evidence="2" id="KW-0812">Transmembrane</keyword>
<feature type="compositionally biased region" description="Low complexity" evidence="1">
    <location>
        <begin position="845"/>
        <end position="870"/>
    </location>
</feature>
<feature type="region of interest" description="Disordered" evidence="1">
    <location>
        <begin position="308"/>
        <end position="345"/>
    </location>
</feature>
<dbReference type="PANTHER" id="PTHR16148">
    <property type="entry name" value="NF-KAPPA-B-REPRESSING FACTOR-RELATED"/>
    <property type="match status" value="1"/>
</dbReference>
<dbReference type="GO" id="GO:0005730">
    <property type="term" value="C:nucleolus"/>
    <property type="evidence" value="ECO:0007669"/>
    <property type="project" value="TreeGrafter"/>
</dbReference>
<evidence type="ECO:0000256" key="1">
    <source>
        <dbReference type="SAM" id="MobiDB-lite"/>
    </source>
</evidence>
<feature type="transmembrane region" description="Helical" evidence="2">
    <location>
        <begin position="23"/>
        <end position="46"/>
    </location>
</feature>
<feature type="compositionally biased region" description="Low complexity" evidence="1">
    <location>
        <begin position="95"/>
        <end position="105"/>
    </location>
</feature>
<proteinExistence type="predicted"/>
<feature type="region of interest" description="Disordered" evidence="1">
    <location>
        <begin position="840"/>
        <end position="870"/>
    </location>
</feature>
<keyword evidence="2" id="KW-0472">Membrane</keyword>
<name>A0AA85J6B8_TRIRE</name>
<feature type="region of interest" description="Disordered" evidence="1">
    <location>
        <begin position="503"/>
        <end position="544"/>
    </location>
</feature>
<feature type="region of interest" description="Disordered" evidence="1">
    <location>
        <begin position="680"/>
        <end position="728"/>
    </location>
</feature>
<feature type="region of interest" description="Disordered" evidence="1">
    <location>
        <begin position="91"/>
        <end position="140"/>
    </location>
</feature>
<feature type="compositionally biased region" description="Low complexity" evidence="1">
    <location>
        <begin position="680"/>
        <end position="704"/>
    </location>
</feature>
<dbReference type="Proteomes" id="UP000050795">
    <property type="component" value="Unassembled WGS sequence"/>
</dbReference>
<dbReference type="WBParaSite" id="TREG1_136180.11">
    <property type="protein sequence ID" value="TREG1_136180.11"/>
    <property type="gene ID" value="TREG1_136180"/>
</dbReference>
<reference evidence="3" key="1">
    <citation type="submission" date="2022-06" db="EMBL/GenBank/DDBJ databases">
        <authorList>
            <person name="Berger JAMES D."/>
            <person name="Berger JAMES D."/>
        </authorList>
    </citation>
    <scope>NUCLEOTIDE SEQUENCE [LARGE SCALE GENOMIC DNA]</scope>
</reference>
<evidence type="ECO:0000313" key="4">
    <source>
        <dbReference type="WBParaSite" id="TREG1_136180.1"/>
    </source>
</evidence>
<organism evidence="3 5">
    <name type="scientific">Trichobilharzia regenti</name>
    <name type="common">Nasal bird schistosome</name>
    <dbReference type="NCBI Taxonomy" id="157069"/>
    <lineage>
        <taxon>Eukaryota</taxon>
        <taxon>Metazoa</taxon>
        <taxon>Spiralia</taxon>
        <taxon>Lophotrochozoa</taxon>
        <taxon>Platyhelminthes</taxon>
        <taxon>Trematoda</taxon>
        <taxon>Digenea</taxon>
        <taxon>Strigeidida</taxon>
        <taxon>Schistosomatoidea</taxon>
        <taxon>Schistosomatidae</taxon>
        <taxon>Trichobilharzia</taxon>
    </lineage>
</organism>
<keyword evidence="3" id="KW-1185">Reference proteome</keyword>
<sequence length="1042" mass="113930">MSDITNNNTVIVQNGTVGLSTGALVGLIIGLVIICTIIIVVVYWCIRLRHFYLSQRHTKMYDPDVMIQPGQPRPSIISGAVHFPSTGLPEYRRPSSSLYKSTSQSKPPVYPGDTNDPADVGKRPPLYPNLNQDGYLNNINNSNNNNNNFINETPLKHTASIGGGGGSVNAAVNLSPVEKRNSDRFSQGLQSPSWTDHHYYNTHHFNSDGLPFNYSAYHQHHQHHQQDQPSIDETHINHSFHIDPLGATPSFSTASTANSVASSSAGAAAAAAAAASAFASRSRLKSIAFISQISAFGLKNKRRFSHLTQKSTKVKDKTTSTTAITSRSNLHGKGKHSSDGQSNPLSVTEIYGNEYEGYYNANMQSDNLDFNTMESLDNDYFLYSLQAAIFHGLIPSSQSNNNNNNQYTFHDTDKFQFPYTRTSIIHEEFDPSFGEDLGLGNSRVSSTLSAYSSSSNRNSKTFSPDFMNISNASNASSNSRFKFPPPGPPVAGWVNQFILHTGPPENTTILTTIPPPPSTRSERRLSHSQHQQQQQKTSSSLINSPVNNSSVTVIDIADLSTKMSITASAASAALVGTMKSSPGNRCISSVPPSPQHIPFQFVHSSRSLGLTSSSIIPRRHAAKKYSFQESPIISNTKNSVVPKLDLLVKSNNSSIVLTNTAVNNDTGLFMLFNENTNTTNITNNTTNNDDNNPTTNNNNNNDNKNSNEDDEMPSQSQQSPSSYTDGNYCDSGYQDSVIIAEQSLLSSLSAEHSLDLQLSPVLLISENQSTIDLLNNNNNTNNSNNNNNDDHNIITPDDNMIPLSKSTDTTLRDQLTEDSTNTNTANLSKSLQFTYSKLDTPKPLPISSPTSPLISSASSLSNNSTSTMASSTNSNTVMLLRDNAAFNRKLYNSNMSTALNIPNTNHSLTNPSQLSQLGYRSPSDPDVFLTFCEDSIRKSSGIRQPISQANRHLHHGENQPSSTSPPPIPMSMPQCQPPTSNITSTRGGNFAPNGMMKLMMMSTLSDSFKYHLTRQKSEGQLLTDRHDSFDEVLWDLQPTPLY</sequence>